<dbReference type="EMBL" id="FOUF01000003">
    <property type="protein sequence ID" value="SFL98951.1"/>
    <property type="molecule type" value="Genomic_DNA"/>
</dbReference>
<evidence type="ECO:0000313" key="2">
    <source>
        <dbReference type="EMBL" id="SFL98951.1"/>
    </source>
</evidence>
<keyword evidence="3" id="KW-1185">Reference proteome</keyword>
<dbReference type="RefSeq" id="WP_090666372.1">
    <property type="nucleotide sequence ID" value="NZ_FOUF01000003.1"/>
</dbReference>
<proteinExistence type="predicted"/>
<protein>
    <submittedName>
        <fullName evidence="2">Phage protein</fullName>
    </submittedName>
</protein>
<dbReference type="AlphaFoldDB" id="A0A1I4M6S2"/>
<dbReference type="Proteomes" id="UP000199561">
    <property type="component" value="Unassembled WGS sequence"/>
</dbReference>
<evidence type="ECO:0000313" key="3">
    <source>
        <dbReference type="Proteomes" id="UP000199561"/>
    </source>
</evidence>
<feature type="coiled-coil region" evidence="1">
    <location>
        <begin position="92"/>
        <end position="126"/>
    </location>
</feature>
<organism evidence="2 3">
    <name type="scientific">Nitrosomonas nitrosa</name>
    <dbReference type="NCBI Taxonomy" id="52442"/>
    <lineage>
        <taxon>Bacteria</taxon>
        <taxon>Pseudomonadati</taxon>
        <taxon>Pseudomonadota</taxon>
        <taxon>Betaproteobacteria</taxon>
        <taxon>Nitrosomonadales</taxon>
        <taxon>Nitrosomonadaceae</taxon>
        <taxon>Nitrosomonas</taxon>
    </lineage>
</organism>
<sequence length="142" mass="16842">MDDITKYTNSQLIEEVTGESPDKVRRWKRGITKVPESAIQLLKLYVEGDVSALLGKDWQGFYFRKNLLFVPEWRNGFTAHHIRSMFFRCQQVAALESEIRMLKQQLEERINEYEALEIKADFYRRQLILESRFGMMLRGSFA</sequence>
<accession>A0A1I4M6S2</accession>
<name>A0A1I4M6S2_9PROT</name>
<dbReference type="InterPro" id="IPR021077">
    <property type="entry name" value="Phage_phi-Lf_Orf112"/>
</dbReference>
<reference evidence="2 3" key="1">
    <citation type="submission" date="2016-10" db="EMBL/GenBank/DDBJ databases">
        <authorList>
            <person name="de Groot N.N."/>
        </authorList>
    </citation>
    <scope>NUCLEOTIDE SEQUENCE [LARGE SCALE GENOMIC DNA]</scope>
    <source>
        <strain evidence="2 3">Nm146</strain>
    </source>
</reference>
<keyword evidence="1" id="KW-0175">Coiled coil</keyword>
<evidence type="ECO:0000256" key="1">
    <source>
        <dbReference type="SAM" id="Coils"/>
    </source>
</evidence>
<gene>
    <name evidence="2" type="ORF">SAMN05421880_103138</name>
</gene>
<dbReference type="Pfam" id="PF12375">
    <property type="entry name" value="DUF3653"/>
    <property type="match status" value="1"/>
</dbReference>